<organism evidence="10 11">
    <name type="scientific">Folsomia candida</name>
    <name type="common">Springtail</name>
    <dbReference type="NCBI Taxonomy" id="158441"/>
    <lineage>
        <taxon>Eukaryota</taxon>
        <taxon>Metazoa</taxon>
        <taxon>Ecdysozoa</taxon>
        <taxon>Arthropoda</taxon>
        <taxon>Hexapoda</taxon>
        <taxon>Collembola</taxon>
        <taxon>Entomobryomorpha</taxon>
        <taxon>Isotomoidea</taxon>
        <taxon>Isotomidae</taxon>
        <taxon>Proisotominae</taxon>
        <taxon>Folsomia</taxon>
    </lineage>
</organism>
<evidence type="ECO:0000313" key="10">
    <source>
        <dbReference type="EMBL" id="OXA64182.1"/>
    </source>
</evidence>
<accession>A0A226F326</accession>
<keyword evidence="5" id="KW-0282">Flagellum</keyword>
<dbReference type="InterPro" id="IPR003409">
    <property type="entry name" value="MORN"/>
</dbReference>
<dbReference type="Pfam" id="PF02493">
    <property type="entry name" value="MORN"/>
    <property type="match status" value="8"/>
</dbReference>
<evidence type="ECO:0000256" key="2">
    <source>
        <dbReference type="ARBA" id="ARBA00004430"/>
    </source>
</evidence>
<keyword evidence="8" id="KW-0966">Cell projection</keyword>
<dbReference type="PANTHER" id="PTHR46613:SF1">
    <property type="entry name" value="RADIAL SPOKE HEAD 10 HOMOLOG B-RELATED"/>
    <property type="match status" value="1"/>
</dbReference>
<keyword evidence="6" id="KW-0969">Cilium</keyword>
<proteinExistence type="predicted"/>
<keyword evidence="3" id="KW-0963">Cytoplasm</keyword>
<keyword evidence="7" id="KW-0206">Cytoskeleton</keyword>
<feature type="region of interest" description="Disordered" evidence="9">
    <location>
        <begin position="458"/>
        <end position="483"/>
    </location>
</feature>
<evidence type="ECO:0000313" key="11">
    <source>
        <dbReference type="Proteomes" id="UP000198287"/>
    </source>
</evidence>
<name>A0A226F326_FOLCA</name>
<feature type="compositionally biased region" description="Basic and acidic residues" evidence="9">
    <location>
        <begin position="585"/>
        <end position="596"/>
    </location>
</feature>
<feature type="compositionally biased region" description="Acidic residues" evidence="9">
    <location>
        <begin position="699"/>
        <end position="709"/>
    </location>
</feature>
<dbReference type="OMA" id="MRTENEW"/>
<dbReference type="Proteomes" id="UP000198287">
    <property type="component" value="Unassembled WGS sequence"/>
</dbReference>
<feature type="compositionally biased region" description="Basic and acidic residues" evidence="9">
    <location>
        <begin position="764"/>
        <end position="780"/>
    </location>
</feature>
<evidence type="ECO:0000256" key="6">
    <source>
        <dbReference type="ARBA" id="ARBA00023069"/>
    </source>
</evidence>
<feature type="region of interest" description="Disordered" evidence="9">
    <location>
        <begin position="1"/>
        <end position="68"/>
    </location>
</feature>
<gene>
    <name evidence="10" type="ORF">Fcan01_02928</name>
</gene>
<evidence type="ECO:0000256" key="1">
    <source>
        <dbReference type="ARBA" id="ARBA00004230"/>
    </source>
</evidence>
<evidence type="ECO:0000256" key="8">
    <source>
        <dbReference type="ARBA" id="ARBA00023273"/>
    </source>
</evidence>
<evidence type="ECO:0000256" key="3">
    <source>
        <dbReference type="ARBA" id="ARBA00022490"/>
    </source>
</evidence>
<dbReference type="PANTHER" id="PTHR46613">
    <property type="entry name" value="RADIAL SPOKE HEAD 10 HOMOLOG B-RELATED"/>
    <property type="match status" value="1"/>
</dbReference>
<feature type="region of interest" description="Disordered" evidence="9">
    <location>
        <begin position="565"/>
        <end position="607"/>
    </location>
</feature>
<feature type="compositionally biased region" description="Acidic residues" evidence="9">
    <location>
        <begin position="818"/>
        <end position="831"/>
    </location>
</feature>
<dbReference type="GO" id="GO:0005930">
    <property type="term" value="C:axoneme"/>
    <property type="evidence" value="ECO:0007669"/>
    <property type="project" value="UniProtKB-SubCell"/>
</dbReference>
<keyword evidence="4" id="KW-0677">Repeat</keyword>
<dbReference type="SMART" id="SM00698">
    <property type="entry name" value="MORN"/>
    <property type="match status" value="8"/>
</dbReference>
<reference evidence="10 11" key="1">
    <citation type="submission" date="2015-12" db="EMBL/GenBank/DDBJ databases">
        <title>The genome of Folsomia candida.</title>
        <authorList>
            <person name="Faddeeva A."/>
            <person name="Derks M.F."/>
            <person name="Anvar Y."/>
            <person name="Smit S."/>
            <person name="Van Straalen N."/>
            <person name="Roelofs D."/>
        </authorList>
    </citation>
    <scope>NUCLEOTIDE SEQUENCE [LARGE SCALE GENOMIC DNA]</scope>
    <source>
        <strain evidence="10 11">VU population</strain>
        <tissue evidence="10">Whole body</tissue>
    </source>
</reference>
<evidence type="ECO:0000256" key="4">
    <source>
        <dbReference type="ARBA" id="ARBA00022737"/>
    </source>
</evidence>
<evidence type="ECO:0000256" key="9">
    <source>
        <dbReference type="SAM" id="MobiDB-lite"/>
    </source>
</evidence>
<feature type="region of interest" description="Disordered" evidence="9">
    <location>
        <begin position="632"/>
        <end position="651"/>
    </location>
</feature>
<dbReference type="Gene3D" id="2.20.110.10">
    <property type="entry name" value="Histone H3 K4-specific methyltransferase SET7/9 N-terminal domain"/>
    <property type="match status" value="3"/>
</dbReference>
<evidence type="ECO:0000256" key="7">
    <source>
        <dbReference type="ARBA" id="ARBA00023212"/>
    </source>
</evidence>
<protein>
    <submittedName>
        <fullName evidence="10">Radial spoke head 10 B</fullName>
    </submittedName>
</protein>
<dbReference type="GO" id="GO:0031514">
    <property type="term" value="C:motile cilium"/>
    <property type="evidence" value="ECO:0007669"/>
    <property type="project" value="UniProtKB-SubCell"/>
</dbReference>
<dbReference type="AlphaFoldDB" id="A0A226F326"/>
<feature type="compositionally biased region" description="Polar residues" evidence="9">
    <location>
        <begin position="667"/>
        <end position="676"/>
    </location>
</feature>
<dbReference type="EMBL" id="LNIX01000001">
    <property type="protein sequence ID" value="OXA64182.1"/>
    <property type="molecule type" value="Genomic_DNA"/>
</dbReference>
<dbReference type="SUPFAM" id="SSF82185">
    <property type="entry name" value="Histone H3 K4-specific methyltransferase SET7/9 N-terminal domain"/>
    <property type="match status" value="3"/>
</dbReference>
<sequence>MGRKKEKVTKSGSIANPSLFKREDNESSMLEDAAAAVGGISPPEETPPLAVPENGSGTASSTPGGLDTNVDDATIELWKSVFNLEKNRTSFFDELFAKGYVVDSLEVMSKGSKAGDHFIEAEEEEFSKKTEYGRVVFKTKHVYTGNFEDWYFHGQGRYVWVDGTVYQGDFVNGVMHGKGSIHWPDGSVYEGEFANGDRAPGWNVYSTSEGFTYAGDWASGLPHGKGKIWYDPASDDTDYYDGGWASGLQHGFGIRQYFNGDRYIGNWENGERCGDGTMIWLEERQVYKGNWRNGMPDGKGKHIWYLERTNCHVYPSRHVYFGDWVEGKRHGIGKMVYPCGSTYEGRWKGGQRHGKGVFLNPAGALITGLFKTGDLIGGCDVPLHAPTYDCDFGGLVEFLTAKFKLKVENELKEEDDLRETVIRFIEPLRQLYQRAGELGHSWGNNGLFPNWLKSSSGSSHRIPNHHEQGVPPHMQSKTDKPPSPDGIYPVTRIGLWLLLKDCPQLTKDATLAFFDKHFSDTPSISFQTRHNPFEPVLLWQFLQCLVIVAVSIYLEIPDHKRRLRYPQIKPSERPQPRRNPRHKSMRDAQSDGKGDDPNMSNFKKQVLKLPTRVSTWDSMRDQLTNHVHGHHVHLANKKQSRQSLGNSLQKRKSMFPMTEESAAKGGTNKNKQSVTQHHGHHHHGLKTSDKNNPNIGGDEGTDEEMDDADAGNTRPEDMDREEDGGGGGGSNGRATIVKLSAPGTLPHTVENRSSKVGVLDETDDAQKRNKDDVEEKENGKLIRRKKSGDVKSGKKTKSGKKGQIDAEIEDTKMRTENEWEEEDEASSDSGDDTLLLFDPEKQTNNKPFRLTVSKNLPVVPNPLPPLRDMFDAFQKSNGGNERISAPEFMRSLLPHRAQSNPDDTIFWHRSSELLSANVNLEQMFQIQKQIFSLDQTDSSSLLTTNVRFENGDNDFLGGTHVLSNKLQSQDEGESAKEAVMEFIADPLPFSEQDLPPEPFLWQEEPKCIPLQNPGKLNPSPDLTTSDILNILRTLYPKLVGKPNATNVEFDAS</sequence>
<feature type="region of interest" description="Disordered" evidence="9">
    <location>
        <begin position="659"/>
        <end position="832"/>
    </location>
</feature>
<dbReference type="STRING" id="158441.A0A226F326"/>
<comment type="subcellular location">
    <subcellularLocation>
        <location evidence="1">Cell projection</location>
        <location evidence="1">Cilium</location>
        <location evidence="1">Flagellum</location>
    </subcellularLocation>
    <subcellularLocation>
        <location evidence="2">Cytoplasm</location>
        <location evidence="2">Cytoskeleton</location>
        <location evidence="2">Cilium axoneme</location>
    </subcellularLocation>
</comment>
<evidence type="ECO:0000256" key="5">
    <source>
        <dbReference type="ARBA" id="ARBA00022846"/>
    </source>
</evidence>
<dbReference type="OrthoDB" id="294378at2759"/>
<keyword evidence="11" id="KW-1185">Reference proteome</keyword>
<comment type="caution">
    <text evidence="10">The sequence shown here is derived from an EMBL/GenBank/DDBJ whole genome shotgun (WGS) entry which is preliminary data.</text>
</comment>